<keyword evidence="2" id="KW-0472">Membrane</keyword>
<accession>A0A2P6QKZ5</accession>
<feature type="transmembrane region" description="Helical" evidence="2">
    <location>
        <begin position="41"/>
        <end position="63"/>
    </location>
</feature>
<organism evidence="3 4">
    <name type="scientific">Rosa chinensis</name>
    <name type="common">China rose</name>
    <dbReference type="NCBI Taxonomy" id="74649"/>
    <lineage>
        <taxon>Eukaryota</taxon>
        <taxon>Viridiplantae</taxon>
        <taxon>Streptophyta</taxon>
        <taxon>Embryophyta</taxon>
        <taxon>Tracheophyta</taxon>
        <taxon>Spermatophyta</taxon>
        <taxon>Magnoliopsida</taxon>
        <taxon>eudicotyledons</taxon>
        <taxon>Gunneridae</taxon>
        <taxon>Pentapetalae</taxon>
        <taxon>rosids</taxon>
        <taxon>fabids</taxon>
        <taxon>Rosales</taxon>
        <taxon>Rosaceae</taxon>
        <taxon>Rosoideae</taxon>
        <taxon>Rosoideae incertae sedis</taxon>
        <taxon>Rosa</taxon>
    </lineage>
</organism>
<evidence type="ECO:0000313" key="4">
    <source>
        <dbReference type="Proteomes" id="UP000238479"/>
    </source>
</evidence>
<keyword evidence="2" id="KW-0812">Transmembrane</keyword>
<keyword evidence="4" id="KW-1185">Reference proteome</keyword>
<evidence type="ECO:0000256" key="2">
    <source>
        <dbReference type="SAM" id="Phobius"/>
    </source>
</evidence>
<feature type="compositionally biased region" description="Low complexity" evidence="1">
    <location>
        <begin position="13"/>
        <end position="27"/>
    </location>
</feature>
<protein>
    <recommendedName>
        <fullName evidence="5">Late embryogenesis abundant protein, LEA-14</fullName>
    </recommendedName>
</protein>
<evidence type="ECO:0000313" key="3">
    <source>
        <dbReference type="EMBL" id="PRQ34850.1"/>
    </source>
</evidence>
<comment type="caution">
    <text evidence="3">The sequence shown here is derived from an EMBL/GenBank/DDBJ whole genome shotgun (WGS) entry which is preliminary data.</text>
</comment>
<feature type="region of interest" description="Disordered" evidence="1">
    <location>
        <begin position="1"/>
        <end position="31"/>
    </location>
</feature>
<evidence type="ECO:0008006" key="5">
    <source>
        <dbReference type="Google" id="ProtNLM"/>
    </source>
</evidence>
<sequence>MEINFKAPEGPESSPLLPISNNPNSNPHVQQSMKSHYISNVTVVQLIILMVTFGTVLSLPSFFTSMSLVPQTPSFQLDSLFLSNFNISNTIFRVDWDITLKIEKPNLVSTVHVNSIKGSISYNNNFLAMFLVEPFELGYMEHRSVHMMISKYRTMTMNRWVSDEINRQRDENAIVSFNLTMFVSATYTTGCWGAEKVLLNPQCLDLRIAFLPKTGFGIWVNGGPMKCSLPMS</sequence>
<proteinExistence type="predicted"/>
<dbReference type="OMA" id="NYPNAPY"/>
<dbReference type="Proteomes" id="UP000238479">
    <property type="component" value="Chromosome 5"/>
</dbReference>
<dbReference type="EMBL" id="PDCK01000043">
    <property type="protein sequence ID" value="PRQ34850.1"/>
    <property type="molecule type" value="Genomic_DNA"/>
</dbReference>
<reference evidence="3 4" key="1">
    <citation type="journal article" date="2018" name="Nat. Genet.">
        <title>The Rosa genome provides new insights in the design of modern roses.</title>
        <authorList>
            <person name="Bendahmane M."/>
        </authorList>
    </citation>
    <scope>NUCLEOTIDE SEQUENCE [LARGE SCALE GENOMIC DNA]</scope>
    <source>
        <strain evidence="4">cv. Old Blush</strain>
    </source>
</reference>
<gene>
    <name evidence="3" type="ORF">RchiOBHm_Chr5g0073621</name>
</gene>
<name>A0A2P6QKZ5_ROSCH</name>
<dbReference type="AlphaFoldDB" id="A0A2P6QKZ5"/>
<dbReference type="Gramene" id="PRQ34850">
    <property type="protein sequence ID" value="PRQ34850"/>
    <property type="gene ID" value="RchiOBHm_Chr5g0073621"/>
</dbReference>
<evidence type="ECO:0000256" key="1">
    <source>
        <dbReference type="SAM" id="MobiDB-lite"/>
    </source>
</evidence>
<keyword evidence="2" id="KW-1133">Transmembrane helix</keyword>